<dbReference type="EMBL" id="CP001848">
    <property type="protein sequence ID" value="ADB19411.1"/>
    <property type="molecule type" value="Genomic_DNA"/>
</dbReference>
<dbReference type="KEGG" id="psl:Psta_4770"/>
<reference evidence="1 2" key="1">
    <citation type="journal article" date="2009" name="Stand. Genomic Sci.">
        <title>Complete genome sequence of Pirellula staleyi type strain (ATCC 27377).</title>
        <authorList>
            <person name="Clum A."/>
            <person name="Tindall B.J."/>
            <person name="Sikorski J."/>
            <person name="Ivanova N."/>
            <person name="Mavrommatis K."/>
            <person name="Lucas S."/>
            <person name="Glavina del Rio T."/>
            <person name="Nolan M."/>
            <person name="Chen F."/>
            <person name="Tice H."/>
            <person name="Pitluck S."/>
            <person name="Cheng J.F."/>
            <person name="Chertkov O."/>
            <person name="Brettin T."/>
            <person name="Han C."/>
            <person name="Detter J.C."/>
            <person name="Kuske C."/>
            <person name="Bruce D."/>
            <person name="Goodwin L."/>
            <person name="Ovchinikova G."/>
            <person name="Pati A."/>
            <person name="Mikhailova N."/>
            <person name="Chen A."/>
            <person name="Palaniappan K."/>
            <person name="Land M."/>
            <person name="Hauser L."/>
            <person name="Chang Y.J."/>
            <person name="Jeffries C.D."/>
            <person name="Chain P."/>
            <person name="Rohde M."/>
            <person name="Goker M."/>
            <person name="Bristow J."/>
            <person name="Eisen J.A."/>
            <person name="Markowitz V."/>
            <person name="Hugenholtz P."/>
            <person name="Kyrpides N.C."/>
            <person name="Klenk H.P."/>
            <person name="Lapidus A."/>
        </authorList>
    </citation>
    <scope>NUCLEOTIDE SEQUENCE [LARGE SCALE GENOMIC DNA]</scope>
    <source>
        <strain evidence="2">ATCC 27377 / DSM 6068 / ICPB 4128</strain>
    </source>
</reference>
<proteinExistence type="predicted"/>
<dbReference type="HOGENOM" id="CLU_1843269_0_0_0"/>
<dbReference type="AlphaFoldDB" id="D2R8W1"/>
<keyword evidence="2" id="KW-1185">Reference proteome</keyword>
<organism evidence="1 2">
    <name type="scientific">Pirellula staleyi (strain ATCC 27377 / DSM 6068 / ICPB 4128)</name>
    <name type="common">Pirella staleyi</name>
    <dbReference type="NCBI Taxonomy" id="530564"/>
    <lineage>
        <taxon>Bacteria</taxon>
        <taxon>Pseudomonadati</taxon>
        <taxon>Planctomycetota</taxon>
        <taxon>Planctomycetia</taxon>
        <taxon>Pirellulales</taxon>
        <taxon>Pirellulaceae</taxon>
        <taxon>Pirellula</taxon>
    </lineage>
</organism>
<dbReference type="OrthoDB" id="292823at2"/>
<gene>
    <name evidence="1" type="ordered locus">Psta_4770</name>
</gene>
<dbReference type="STRING" id="530564.Psta_4770"/>
<sequence length="139" mass="15741">MTGDIEHLGSLLFVGLLAERRQRLFARDRLFLLAGVLAHGLSLPEIAAYCRSRILLHNRGHLVAQWPSIADACGEENFVSLVRQVERRYGAERVERIAASDDFEPARERLFYATDGEFAAAILGLAWEDLRREYRSGNL</sequence>
<protein>
    <submittedName>
        <fullName evidence="1">Uncharacterized protein</fullName>
    </submittedName>
</protein>
<dbReference type="Proteomes" id="UP000001887">
    <property type="component" value="Chromosome"/>
</dbReference>
<evidence type="ECO:0000313" key="1">
    <source>
        <dbReference type="EMBL" id="ADB19411.1"/>
    </source>
</evidence>
<accession>D2R8W1</accession>
<evidence type="ECO:0000313" key="2">
    <source>
        <dbReference type="Proteomes" id="UP000001887"/>
    </source>
</evidence>
<name>D2R8W1_PIRSD</name>